<reference evidence="6 7" key="1">
    <citation type="submission" date="2017-04" db="EMBL/GenBank/DDBJ databases">
        <title>Isolation of lytic bacteriophages infecting Pseudomonas strains for biocontrol of fish and shrimp spoilage during chilled storage.</title>
        <authorList>
            <person name="Yang Z."/>
            <person name="Tao X."/>
            <person name="Gao L."/>
            <person name="Rao S."/>
        </authorList>
    </citation>
    <scope>NUCLEOTIDE SEQUENCE [LARGE SCALE GENOMIC DNA]</scope>
</reference>
<dbReference type="EMBL" id="KY971610">
    <property type="protein sequence ID" value="ASD52080.1"/>
    <property type="molecule type" value="Genomic_DNA"/>
</dbReference>
<keyword evidence="1" id="KW-1188">Viral release from host cell</keyword>
<dbReference type="InterPro" id="IPR027417">
    <property type="entry name" value="P-loop_NTPase"/>
</dbReference>
<keyword evidence="7" id="KW-1185">Reference proteome</keyword>
<dbReference type="Gene3D" id="3.40.50.300">
    <property type="entry name" value="P-loop containing nucleotide triphosphate hydrolases"/>
    <property type="match status" value="1"/>
</dbReference>
<feature type="domain" description="Terminase large subunit gp17-like C-terminal" evidence="5">
    <location>
        <begin position="250"/>
        <end position="402"/>
    </location>
</feature>
<name>A0A2U7N2I0_9CAUD</name>
<dbReference type="Pfam" id="PF03237">
    <property type="entry name" value="Terminase_6N"/>
    <property type="match status" value="1"/>
</dbReference>
<evidence type="ECO:0000256" key="1">
    <source>
        <dbReference type="ARBA" id="ARBA00022612"/>
    </source>
</evidence>
<proteinExistence type="predicted"/>
<accession>A0A2U7N2I0</accession>
<keyword evidence="4" id="KW-0231">Viral genome packaging</keyword>
<evidence type="ECO:0000259" key="5">
    <source>
        <dbReference type="Pfam" id="PF17289"/>
    </source>
</evidence>
<protein>
    <submittedName>
        <fullName evidence="6">Terminase large subunit</fullName>
    </submittedName>
</protein>
<dbReference type="GO" id="GO:0005524">
    <property type="term" value="F:ATP binding"/>
    <property type="evidence" value="ECO:0007669"/>
    <property type="project" value="UniProtKB-KW"/>
</dbReference>
<dbReference type="Proteomes" id="UP000247773">
    <property type="component" value="Genome"/>
</dbReference>
<sequence length="457" mass="52044">MQFIELEGYEVLTENGFKDFNGIKCTFGLIWKTCFDDGSHLDSSDGHLIKMASGEFVKAKDIKIGDVTSTGLTVISSDEFIEQDELFDLTNVQDGYHYTTNNVESHNCAFIPNFADAWLAIQPVISSGRRSKIIITTTPNGLNHFYDIWTAAVENKSGFKHYEAGWNSVKERLYTDDDIFDDGFEWSAKTIYGSSVEQFRQEHLGEFHGTSGTLISGMKLAIMDFMDIAPDDNRFYMFKAPEEGRKYIATLDSAEGRGQDYHALNIIDVTDEQWEQVGVLHSNTISHLVLPDIVYHYLNKYYEPPIYIELNSTGLSVAKSLFFDLDYENVIFDSYQDPGMKQTKRSKAVGCSTLKDLIEKDKLIIHHRSTVAEFRTFSEKGVSWAAEDGYNDDLIMSLVIFAWLSTQEKFSEFRDVETRLANEIFRKEIEDMSDEYAPVVIMTTSTEEINTLGMSFV</sequence>
<dbReference type="InterPro" id="IPR035421">
    <property type="entry name" value="Terminase_6C"/>
</dbReference>
<evidence type="ECO:0000313" key="6">
    <source>
        <dbReference type="EMBL" id="ASD52080.1"/>
    </source>
</evidence>
<gene>
    <name evidence="6" type="ORF">PspYZU05_128</name>
</gene>
<evidence type="ECO:0000313" key="7">
    <source>
        <dbReference type="Proteomes" id="UP000247773"/>
    </source>
</evidence>
<keyword evidence="2" id="KW-0547">Nucleotide-binding</keyword>
<evidence type="ECO:0000256" key="3">
    <source>
        <dbReference type="ARBA" id="ARBA00022840"/>
    </source>
</evidence>
<organism evidence="6 7">
    <name type="scientific">Pseudomonas phage PspYZU05</name>
    <dbReference type="NCBI Taxonomy" id="1983556"/>
    <lineage>
        <taxon>Viruses</taxon>
        <taxon>Duplodnaviria</taxon>
        <taxon>Heunggongvirae</taxon>
        <taxon>Uroviricota</taxon>
        <taxon>Caudoviricetes</taxon>
        <taxon>Pantevenvirales</taxon>
        <taxon>Straboviridae</taxon>
        <taxon>Jiangsuvirus</taxon>
        <taxon>Jiangsuvirus pspyzu05</taxon>
    </lineage>
</organism>
<keyword evidence="3" id="KW-0067">ATP-binding</keyword>
<dbReference type="Gene3D" id="3.30.420.240">
    <property type="match status" value="1"/>
</dbReference>
<evidence type="ECO:0000256" key="2">
    <source>
        <dbReference type="ARBA" id="ARBA00022741"/>
    </source>
</evidence>
<evidence type="ECO:0000256" key="4">
    <source>
        <dbReference type="ARBA" id="ARBA00023219"/>
    </source>
</evidence>
<dbReference type="Pfam" id="PF17289">
    <property type="entry name" value="Terminase_6C"/>
    <property type="match status" value="1"/>
</dbReference>